<evidence type="ECO:0000256" key="12">
    <source>
        <dbReference type="ARBA" id="ARBA00022853"/>
    </source>
</evidence>
<dbReference type="Gene3D" id="2.30.30.140">
    <property type="match status" value="2"/>
</dbReference>
<dbReference type="FunCoup" id="A0A7M7KD73">
    <property type="interactions" value="1439"/>
</dbReference>
<feature type="region of interest" description="Disordered" evidence="15">
    <location>
        <begin position="512"/>
        <end position="549"/>
    </location>
</feature>
<dbReference type="InterPro" id="IPR046341">
    <property type="entry name" value="SET_dom_sf"/>
</dbReference>
<dbReference type="Proteomes" id="UP000594260">
    <property type="component" value="Unplaced"/>
</dbReference>
<dbReference type="GO" id="GO:0140938">
    <property type="term" value="F:histone H3 methyltransferase activity"/>
    <property type="evidence" value="ECO:0007669"/>
    <property type="project" value="UniProtKB-ARBA"/>
</dbReference>
<feature type="domain" description="PWWP" evidence="18">
    <location>
        <begin position="861"/>
        <end position="923"/>
    </location>
</feature>
<dbReference type="GO" id="GO:0008270">
    <property type="term" value="F:zinc ion binding"/>
    <property type="evidence" value="ECO:0007669"/>
    <property type="project" value="UniProtKB-KW"/>
</dbReference>
<feature type="compositionally biased region" description="Basic and acidic residues" evidence="15">
    <location>
        <begin position="642"/>
        <end position="654"/>
    </location>
</feature>
<dbReference type="PROSITE" id="PS50280">
    <property type="entry name" value="SET"/>
    <property type="match status" value="1"/>
</dbReference>
<feature type="region of interest" description="Disordered" evidence="15">
    <location>
        <begin position="225"/>
        <end position="280"/>
    </location>
</feature>
<evidence type="ECO:0000256" key="3">
    <source>
        <dbReference type="ARBA" id="ARBA00022454"/>
    </source>
</evidence>
<dbReference type="Pfam" id="PF23004">
    <property type="entry name" value="PHDvar_NSD"/>
    <property type="match status" value="1"/>
</dbReference>
<accession>A0A7M7KD73</accession>
<keyword evidence="6" id="KW-0808">Transferase</keyword>
<feature type="region of interest" description="Disordered" evidence="15">
    <location>
        <begin position="1190"/>
        <end position="1276"/>
    </location>
</feature>
<keyword evidence="5" id="KW-0489">Methyltransferase</keyword>
<feature type="domain" description="PHD-type" evidence="16">
    <location>
        <begin position="810"/>
        <end position="856"/>
    </location>
</feature>
<evidence type="ECO:0000259" key="18">
    <source>
        <dbReference type="PROSITE" id="PS50812"/>
    </source>
</evidence>
<evidence type="ECO:0000256" key="11">
    <source>
        <dbReference type="ARBA" id="ARBA00022833"/>
    </source>
</evidence>
<feature type="compositionally biased region" description="Basic residues" evidence="15">
    <location>
        <begin position="1262"/>
        <end position="1276"/>
    </location>
</feature>
<dbReference type="PROSITE" id="PS51215">
    <property type="entry name" value="AWS"/>
    <property type="match status" value="1"/>
</dbReference>
<feature type="region of interest" description="Disordered" evidence="15">
    <location>
        <begin position="419"/>
        <end position="499"/>
    </location>
</feature>
<feature type="compositionally biased region" description="Polar residues" evidence="15">
    <location>
        <begin position="236"/>
        <end position="245"/>
    </location>
</feature>
<evidence type="ECO:0000256" key="6">
    <source>
        <dbReference type="ARBA" id="ARBA00022679"/>
    </source>
</evidence>
<feature type="compositionally biased region" description="Low complexity" evidence="15">
    <location>
        <begin position="264"/>
        <end position="278"/>
    </location>
</feature>
<dbReference type="SMART" id="SM00184">
    <property type="entry name" value="RING"/>
    <property type="match status" value="2"/>
</dbReference>
<evidence type="ECO:0000259" key="16">
    <source>
        <dbReference type="PROSITE" id="PS50016"/>
    </source>
</evidence>
<feature type="region of interest" description="Disordered" evidence="15">
    <location>
        <begin position="1"/>
        <end position="31"/>
    </location>
</feature>
<evidence type="ECO:0008006" key="23">
    <source>
        <dbReference type="Google" id="ProtNLM"/>
    </source>
</evidence>
<dbReference type="RefSeq" id="XP_022664071.1">
    <property type="nucleotide sequence ID" value="XM_022808336.1"/>
</dbReference>
<dbReference type="InterPro" id="IPR001841">
    <property type="entry name" value="Znf_RING"/>
</dbReference>
<dbReference type="CDD" id="cd20144">
    <property type="entry name" value="PWWP_NSD_rpt1"/>
    <property type="match status" value="1"/>
</dbReference>
<feature type="compositionally biased region" description="Low complexity" evidence="15">
    <location>
        <begin position="1203"/>
        <end position="1213"/>
    </location>
</feature>
<evidence type="ECO:0000313" key="21">
    <source>
        <dbReference type="EnsemblMetazoa" id="XP_022664071"/>
    </source>
</evidence>
<keyword evidence="10 14" id="KW-0863">Zinc-finger</keyword>
<feature type="compositionally biased region" description="Basic and acidic residues" evidence="15">
    <location>
        <begin position="1248"/>
        <end position="1261"/>
    </location>
</feature>
<dbReference type="GO" id="GO:0005634">
    <property type="term" value="C:nucleus"/>
    <property type="evidence" value="ECO:0007669"/>
    <property type="project" value="UniProtKB-SubCell"/>
</dbReference>
<reference evidence="21" key="1">
    <citation type="submission" date="2021-01" db="UniProtKB">
        <authorList>
            <consortium name="EnsemblMetazoa"/>
        </authorList>
    </citation>
    <scope>IDENTIFICATION</scope>
</reference>
<dbReference type="GO" id="GO:0005694">
    <property type="term" value="C:chromosome"/>
    <property type="evidence" value="ECO:0007669"/>
    <property type="project" value="UniProtKB-SubCell"/>
</dbReference>
<evidence type="ECO:0000256" key="15">
    <source>
        <dbReference type="SAM" id="MobiDB-lite"/>
    </source>
</evidence>
<dbReference type="InterPro" id="IPR011011">
    <property type="entry name" value="Znf_FYVE_PHD"/>
</dbReference>
<evidence type="ECO:0000256" key="13">
    <source>
        <dbReference type="ARBA" id="ARBA00023242"/>
    </source>
</evidence>
<evidence type="ECO:0000256" key="10">
    <source>
        <dbReference type="ARBA" id="ARBA00022771"/>
    </source>
</evidence>
<dbReference type="InterPro" id="IPR001965">
    <property type="entry name" value="Znf_PHD"/>
</dbReference>
<dbReference type="SUPFAM" id="SSF82199">
    <property type="entry name" value="SET domain"/>
    <property type="match status" value="1"/>
</dbReference>
<feature type="domain" description="PWWP" evidence="18">
    <location>
        <begin position="285"/>
        <end position="349"/>
    </location>
</feature>
<dbReference type="PROSITE" id="PS50812">
    <property type="entry name" value="PWWP"/>
    <property type="match status" value="2"/>
</dbReference>
<evidence type="ECO:0000256" key="2">
    <source>
        <dbReference type="ARBA" id="ARBA00004286"/>
    </source>
</evidence>
<protein>
    <recommendedName>
        <fullName evidence="23">Histone-lysine N-methyltransferase</fullName>
    </recommendedName>
</protein>
<dbReference type="CDD" id="cd15566">
    <property type="entry name" value="PHD3_NSD"/>
    <property type="match status" value="1"/>
</dbReference>
<evidence type="ECO:0000256" key="8">
    <source>
        <dbReference type="ARBA" id="ARBA00022723"/>
    </source>
</evidence>
<feature type="compositionally biased region" description="Basic and acidic residues" evidence="15">
    <location>
        <begin position="8"/>
        <end position="18"/>
    </location>
</feature>
<dbReference type="CTD" id="43351"/>
<dbReference type="InterPro" id="IPR000313">
    <property type="entry name" value="PWWP_dom"/>
</dbReference>
<keyword evidence="11" id="KW-0862">Zinc</keyword>
<feature type="compositionally biased region" description="Polar residues" evidence="15">
    <location>
        <begin position="166"/>
        <end position="189"/>
    </location>
</feature>
<dbReference type="Gene3D" id="2.170.270.10">
    <property type="entry name" value="SET domain"/>
    <property type="match status" value="1"/>
</dbReference>
<dbReference type="Pfam" id="PF17907">
    <property type="entry name" value="AWS"/>
    <property type="match status" value="1"/>
</dbReference>
<dbReference type="EnsemblMetazoa" id="XM_022808336">
    <property type="protein sequence ID" value="XP_022664071"/>
    <property type="gene ID" value="LOC111251614"/>
</dbReference>
<dbReference type="GO" id="GO:0016279">
    <property type="term" value="F:protein-lysine N-methyltransferase activity"/>
    <property type="evidence" value="ECO:0007669"/>
    <property type="project" value="UniProtKB-ARBA"/>
</dbReference>
<dbReference type="InterPro" id="IPR006560">
    <property type="entry name" value="AWS_dom"/>
</dbReference>
<dbReference type="PROSITE" id="PS50016">
    <property type="entry name" value="ZF_PHD_2"/>
    <property type="match status" value="1"/>
</dbReference>
<dbReference type="PROSITE" id="PS01359">
    <property type="entry name" value="ZF_PHD_1"/>
    <property type="match status" value="1"/>
</dbReference>
<proteinExistence type="predicted"/>
<feature type="region of interest" description="Disordered" evidence="15">
    <location>
        <begin position="163"/>
        <end position="189"/>
    </location>
</feature>
<dbReference type="InterPro" id="IPR019786">
    <property type="entry name" value="Zinc_finger_PHD-type_CS"/>
</dbReference>
<evidence type="ECO:0000256" key="9">
    <source>
        <dbReference type="ARBA" id="ARBA00022737"/>
    </source>
</evidence>
<organism evidence="21 22">
    <name type="scientific">Varroa destructor</name>
    <name type="common">Honeybee mite</name>
    <dbReference type="NCBI Taxonomy" id="109461"/>
    <lineage>
        <taxon>Eukaryota</taxon>
        <taxon>Metazoa</taxon>
        <taxon>Ecdysozoa</taxon>
        <taxon>Arthropoda</taxon>
        <taxon>Chelicerata</taxon>
        <taxon>Arachnida</taxon>
        <taxon>Acari</taxon>
        <taxon>Parasitiformes</taxon>
        <taxon>Mesostigmata</taxon>
        <taxon>Gamasina</taxon>
        <taxon>Dermanyssoidea</taxon>
        <taxon>Varroidae</taxon>
        <taxon>Varroa</taxon>
    </lineage>
</organism>
<dbReference type="SMART" id="SM00570">
    <property type="entry name" value="AWS"/>
    <property type="match status" value="1"/>
</dbReference>
<dbReference type="SMART" id="SM00249">
    <property type="entry name" value="PHD"/>
    <property type="match status" value="3"/>
</dbReference>
<dbReference type="SUPFAM" id="SSF57903">
    <property type="entry name" value="FYVE/PHD zinc finger"/>
    <property type="match status" value="1"/>
</dbReference>
<keyword evidence="22" id="KW-1185">Reference proteome</keyword>
<keyword evidence="3" id="KW-0158">Chromosome</keyword>
<evidence type="ECO:0000256" key="7">
    <source>
        <dbReference type="ARBA" id="ARBA00022691"/>
    </source>
</evidence>
<keyword evidence="7" id="KW-0949">S-adenosyl-L-methionine</keyword>
<dbReference type="InterPro" id="IPR019787">
    <property type="entry name" value="Znf_PHD-finger"/>
</dbReference>
<feature type="compositionally biased region" description="Polar residues" evidence="15">
    <location>
        <begin position="534"/>
        <end position="549"/>
    </location>
</feature>
<dbReference type="InterPro" id="IPR003616">
    <property type="entry name" value="Post-SET_dom"/>
</dbReference>
<dbReference type="Pfam" id="PF00855">
    <property type="entry name" value="PWWP"/>
    <property type="match status" value="2"/>
</dbReference>
<feature type="compositionally biased region" description="Basic residues" evidence="15">
    <location>
        <begin position="1219"/>
        <end position="1230"/>
    </location>
</feature>
<keyword evidence="8" id="KW-0479">Metal-binding</keyword>
<feature type="compositionally biased region" description="Low complexity" evidence="15">
    <location>
        <begin position="93"/>
        <end position="109"/>
    </location>
</feature>
<feature type="domain" description="Post-SET" evidence="19">
    <location>
        <begin position="1169"/>
        <end position="1185"/>
    </location>
</feature>
<feature type="region of interest" description="Disordered" evidence="15">
    <location>
        <begin position="84"/>
        <end position="128"/>
    </location>
</feature>
<feature type="domain" description="SET" evidence="17">
    <location>
        <begin position="1044"/>
        <end position="1162"/>
    </location>
</feature>
<evidence type="ECO:0000256" key="5">
    <source>
        <dbReference type="ARBA" id="ARBA00022603"/>
    </source>
</evidence>
<dbReference type="OrthoDB" id="422362at2759"/>
<evidence type="ECO:0000259" key="17">
    <source>
        <dbReference type="PROSITE" id="PS50280"/>
    </source>
</evidence>
<evidence type="ECO:0000256" key="4">
    <source>
        <dbReference type="ARBA" id="ARBA00022553"/>
    </source>
</evidence>
<feature type="compositionally biased region" description="Low complexity" evidence="15">
    <location>
        <begin position="518"/>
        <end position="533"/>
    </location>
</feature>
<keyword evidence="9" id="KW-0677">Repeat</keyword>
<dbReference type="InterPro" id="IPR055197">
    <property type="entry name" value="PHDvar_NSD"/>
</dbReference>
<evidence type="ECO:0000256" key="14">
    <source>
        <dbReference type="PROSITE-ProRule" id="PRU00146"/>
    </source>
</evidence>
<dbReference type="SUPFAM" id="SSF63748">
    <property type="entry name" value="Tudor/PWWP/MBT"/>
    <property type="match status" value="2"/>
</dbReference>
<dbReference type="Pfam" id="PF00856">
    <property type="entry name" value="SET"/>
    <property type="match status" value="1"/>
</dbReference>
<dbReference type="InterPro" id="IPR050777">
    <property type="entry name" value="SET2_Histone-Lys_MeTrsfase"/>
</dbReference>
<sequence length="1276" mass="141551">MIAPPGDSTKELFADGRHVAQRSSAKRANCNPNISNNAELVKNNGKADVLVLQDTVDEFVSKLSRTLRQKQVVQDEVIQKQAEQLNPIAGTANSESNNNSTSQSSMEQSVVATMDPSMSRRKGRPRKIVGTPAVTLDENHRQCAKTTLLEEQKTLLVPIQNDLHRTSTATNNGEPTKYESASTSSITNQNTVRSNRKFFLAEIHLQRLKDTEEVIRRAAIQYAEGRSARRNRKSEGSPSNLSPASTDPIVVPVTISPGRTAVASSKPRSISPSSSFDSSEAEYKPGELVWCKLGNYPFWPSIVSTDRVSRRYVQKSRFGYLTYYVQYLGEKVPVYGWTGAPQRVIPFKGLKEFRRLVDARIAQESSKLKVRELRDFFALRCVSEARRESWNRAVSIAEQRLANGPNAHDGIIKSSEIEEDLDGNPVRANEAGDNYSDVPSGRSLSPSSDGFGAVSSEASHRSRKRSPGSYSCSKGSISCDKPTSQMANSQKKMRAQLQKRLAKLVRRTSLNSHRPIFDGSSDSSSSSDGGLSSAVSVNSDNTPRSVSSITSDRFVTSHSAVAGAFRKDLCSKRRQNVVEHGQLAKAVCSTCLKAEIEGGEVLVACACGNFFHKSCCPEGMSTIANSSSSKVLVTDNSKNFDAGKAREKKTEKNAAEGVQETIPEQRIDSSETVTPEETDAAERQVTEGRCAQCISTLCCICGAERENEEPIAARCCSRRYHLHCVQQASLFVKLSADKKKMLGCPRDTCLSCHSIQPGISVRKSGFIRCVKCPATYHRRRSCVPAACTFLTADLVLCPRHLRTSTKKVNMDWCHVCGETGDLVCCDVCPVCVHPECVNISGPVDDLRYECPECSDWIFPAFGRVVWAKLANYIWWPGYVVHPSDLPEAVRKAKKPGDHMAVYFFGTHNFSWLLLTQVYPFQADDERQSRSKTFKRKSATWNNNYQRALTEAVDALERWNAEQTMKTTFAGPPKYRHITVNTVLLKSESCRVPRPRDDEQVCICTAKSPCNDVTCLNRAINIECGSGCPMGEKCQNRRFQRRQYKKTTTFLTSDGRGWGLRSEEAIRKDDFVIEYVGEVIDREEMRRRLERLAAESDKNVYFLTADSKRIIDAGPAGNVSRFINHSCSPNLFAQKWLVRGEPSVGLFAVREIQPGEELVFDYQMEFEHTFRHECLCGAANCAGFLGISTPTQRSPSPAESGALSATSSTSSKKSSISDKPKKRKLMKKRKDPAKMIVAKATRTIANLKRRYDAGAKDNEPIKKVARRGRPPKKLATG</sequence>
<comment type="subcellular location">
    <subcellularLocation>
        <location evidence="2">Chromosome</location>
    </subcellularLocation>
    <subcellularLocation>
        <location evidence="1">Nucleus</location>
    </subcellularLocation>
</comment>
<evidence type="ECO:0000259" key="19">
    <source>
        <dbReference type="PROSITE" id="PS50868"/>
    </source>
</evidence>
<dbReference type="AlphaFoldDB" id="A0A7M7KD73"/>
<dbReference type="GO" id="GO:0032259">
    <property type="term" value="P:methylation"/>
    <property type="evidence" value="ECO:0007669"/>
    <property type="project" value="UniProtKB-KW"/>
</dbReference>
<dbReference type="KEGG" id="vde:111251614"/>
<dbReference type="CDD" id="cd20143">
    <property type="entry name" value="PWWP_AtATX3-like"/>
    <property type="match status" value="1"/>
</dbReference>
<dbReference type="PROSITE" id="PS50868">
    <property type="entry name" value="POST_SET"/>
    <property type="match status" value="1"/>
</dbReference>
<keyword evidence="4" id="KW-0597">Phosphoprotein</keyword>
<keyword evidence="13" id="KW-0539">Nucleus</keyword>
<keyword evidence="12" id="KW-0156">Chromatin regulator</keyword>
<dbReference type="GeneID" id="111251614"/>
<feature type="compositionally biased region" description="Polar residues" evidence="15">
    <location>
        <begin position="468"/>
        <end position="490"/>
    </location>
</feature>
<evidence type="ECO:0000313" key="22">
    <source>
        <dbReference type="Proteomes" id="UP000594260"/>
    </source>
</evidence>
<dbReference type="SMART" id="SM00317">
    <property type="entry name" value="SET"/>
    <property type="match status" value="1"/>
</dbReference>
<dbReference type="SMART" id="SM00293">
    <property type="entry name" value="PWWP"/>
    <property type="match status" value="2"/>
</dbReference>
<name>A0A7M7KD73_VARDE</name>
<dbReference type="PANTHER" id="PTHR22884">
    <property type="entry name" value="SET DOMAIN PROTEINS"/>
    <property type="match status" value="1"/>
</dbReference>
<dbReference type="InParanoid" id="A0A7M7KD73"/>
<feature type="domain" description="AWS" evidence="20">
    <location>
        <begin position="996"/>
        <end position="1042"/>
    </location>
</feature>
<dbReference type="OMA" id="TASEETX"/>
<dbReference type="Gene3D" id="3.30.40.10">
    <property type="entry name" value="Zinc/RING finger domain, C3HC4 (zinc finger)"/>
    <property type="match status" value="1"/>
</dbReference>
<dbReference type="InterPro" id="IPR013083">
    <property type="entry name" value="Znf_RING/FYVE/PHD"/>
</dbReference>
<dbReference type="InterPro" id="IPR001214">
    <property type="entry name" value="SET_dom"/>
</dbReference>
<evidence type="ECO:0000259" key="20">
    <source>
        <dbReference type="PROSITE" id="PS51215"/>
    </source>
</evidence>
<feature type="region of interest" description="Disordered" evidence="15">
    <location>
        <begin position="642"/>
        <end position="678"/>
    </location>
</feature>
<evidence type="ECO:0000256" key="1">
    <source>
        <dbReference type="ARBA" id="ARBA00004123"/>
    </source>
</evidence>